<feature type="region of interest" description="Disordered" evidence="5">
    <location>
        <begin position="689"/>
        <end position="709"/>
    </location>
</feature>
<feature type="region of interest" description="Disordered" evidence="5">
    <location>
        <begin position="477"/>
        <end position="527"/>
    </location>
</feature>
<evidence type="ECO:0000256" key="2">
    <source>
        <dbReference type="ARBA" id="ARBA00022574"/>
    </source>
</evidence>
<feature type="region of interest" description="Disordered" evidence="5">
    <location>
        <begin position="888"/>
        <end position="908"/>
    </location>
</feature>
<evidence type="ECO:0000256" key="1">
    <source>
        <dbReference type="ARBA" id="ARBA00006917"/>
    </source>
</evidence>
<evidence type="ECO:0000313" key="7">
    <source>
        <dbReference type="Proteomes" id="UP001175227"/>
    </source>
</evidence>
<keyword evidence="2 4" id="KW-0853">WD repeat</keyword>
<dbReference type="AlphaFoldDB" id="A0AA39PP09"/>
<feature type="repeat" description="WD" evidence="4">
    <location>
        <begin position="287"/>
        <end position="328"/>
    </location>
</feature>
<evidence type="ECO:0000256" key="3">
    <source>
        <dbReference type="ARBA" id="ARBA00022737"/>
    </source>
</evidence>
<evidence type="ECO:0000256" key="4">
    <source>
        <dbReference type="PROSITE-ProRule" id="PRU00221"/>
    </source>
</evidence>
<dbReference type="GO" id="GO:0000724">
    <property type="term" value="P:double-strand break repair via homologous recombination"/>
    <property type="evidence" value="ECO:0007669"/>
    <property type="project" value="TreeGrafter"/>
</dbReference>
<dbReference type="SUPFAM" id="SSF50978">
    <property type="entry name" value="WD40 repeat-like"/>
    <property type="match status" value="1"/>
</dbReference>
<dbReference type="PROSITE" id="PS00678">
    <property type="entry name" value="WD_REPEATS_1"/>
    <property type="match status" value="1"/>
</dbReference>
<keyword evidence="3" id="KW-0677">Repeat</keyword>
<dbReference type="GO" id="GO:0043130">
    <property type="term" value="F:ubiquitin binding"/>
    <property type="evidence" value="ECO:0007669"/>
    <property type="project" value="TreeGrafter"/>
</dbReference>
<dbReference type="CDD" id="cd17041">
    <property type="entry name" value="Ubl_WDR48"/>
    <property type="match status" value="1"/>
</dbReference>
<feature type="compositionally biased region" description="Low complexity" evidence="5">
    <location>
        <begin position="511"/>
        <end position="521"/>
    </location>
</feature>
<reference evidence="6" key="1">
    <citation type="submission" date="2023-06" db="EMBL/GenBank/DDBJ databases">
        <authorList>
            <consortium name="Lawrence Berkeley National Laboratory"/>
            <person name="Ahrendt S."/>
            <person name="Sahu N."/>
            <person name="Indic B."/>
            <person name="Wong-Bajracharya J."/>
            <person name="Merenyi Z."/>
            <person name="Ke H.-M."/>
            <person name="Monk M."/>
            <person name="Kocsube S."/>
            <person name="Drula E."/>
            <person name="Lipzen A."/>
            <person name="Balint B."/>
            <person name="Henrissat B."/>
            <person name="Andreopoulos B."/>
            <person name="Martin F.M."/>
            <person name="Harder C.B."/>
            <person name="Rigling D."/>
            <person name="Ford K.L."/>
            <person name="Foster G.D."/>
            <person name="Pangilinan J."/>
            <person name="Papanicolaou A."/>
            <person name="Barry K."/>
            <person name="LaButti K."/>
            <person name="Viragh M."/>
            <person name="Koriabine M."/>
            <person name="Yan M."/>
            <person name="Riley R."/>
            <person name="Champramary S."/>
            <person name="Plett K.L."/>
            <person name="Tsai I.J."/>
            <person name="Slot J."/>
            <person name="Sipos G."/>
            <person name="Plett J."/>
            <person name="Nagy L.G."/>
            <person name="Grigoriev I.V."/>
        </authorList>
    </citation>
    <scope>NUCLEOTIDE SEQUENCE</scope>
    <source>
        <strain evidence="6">ICMP 16352</strain>
    </source>
</reference>
<dbReference type="EMBL" id="JAUEPR010000003">
    <property type="protein sequence ID" value="KAK0487569.1"/>
    <property type="molecule type" value="Genomic_DNA"/>
</dbReference>
<dbReference type="PANTHER" id="PTHR19862">
    <property type="entry name" value="WD REPEAT-CONTAINING PROTEIN 48"/>
    <property type="match status" value="1"/>
</dbReference>
<dbReference type="Pfam" id="PF00400">
    <property type="entry name" value="WD40"/>
    <property type="match status" value="5"/>
</dbReference>
<dbReference type="Proteomes" id="UP001175227">
    <property type="component" value="Unassembled WGS sequence"/>
</dbReference>
<comment type="caution">
    <text evidence="6">The sequence shown here is derived from an EMBL/GenBank/DDBJ whole genome shotgun (WGS) entry which is preliminary data.</text>
</comment>
<accession>A0AA39PP09</accession>
<dbReference type="InterPro" id="IPR036322">
    <property type="entry name" value="WD40_repeat_dom_sf"/>
</dbReference>
<feature type="repeat" description="WD" evidence="4">
    <location>
        <begin position="329"/>
        <end position="370"/>
    </location>
</feature>
<feature type="compositionally biased region" description="Polar residues" evidence="5">
    <location>
        <begin position="1132"/>
        <end position="1146"/>
    </location>
</feature>
<dbReference type="InterPro" id="IPR001680">
    <property type="entry name" value="WD40_rpt"/>
</dbReference>
<gene>
    <name evidence="6" type="ORF">IW261DRAFT_1448676</name>
</gene>
<dbReference type="InterPro" id="IPR051246">
    <property type="entry name" value="WDR48"/>
</dbReference>
<name>A0AA39PP09_9AGAR</name>
<protein>
    <recommendedName>
        <fullName evidence="8">WD40 repeat-like protein</fullName>
    </recommendedName>
</protein>
<feature type="repeat" description="WD" evidence="4">
    <location>
        <begin position="237"/>
        <end position="270"/>
    </location>
</feature>
<dbReference type="CDD" id="cd00200">
    <property type="entry name" value="WD40"/>
    <property type="match status" value="1"/>
</dbReference>
<evidence type="ECO:0000313" key="6">
    <source>
        <dbReference type="EMBL" id="KAK0487569.1"/>
    </source>
</evidence>
<dbReference type="PRINTS" id="PR00320">
    <property type="entry name" value="GPROTEINBRPT"/>
</dbReference>
<comment type="similarity">
    <text evidence="1">Belongs to the WD repeat WDR48 family.</text>
</comment>
<dbReference type="PANTHER" id="PTHR19862:SF14">
    <property type="entry name" value="WD REPEAT-CONTAINING PROTEIN 48"/>
    <property type="match status" value="1"/>
</dbReference>
<keyword evidence="7" id="KW-1185">Reference proteome</keyword>
<dbReference type="InterPro" id="IPR020472">
    <property type="entry name" value="WD40_PAC1"/>
</dbReference>
<dbReference type="PROSITE" id="PS50294">
    <property type="entry name" value="WD_REPEATS_REGION"/>
    <property type="match status" value="2"/>
</dbReference>
<feature type="compositionally biased region" description="Basic and acidic residues" evidence="5">
    <location>
        <begin position="795"/>
        <end position="807"/>
    </location>
</feature>
<feature type="compositionally biased region" description="Basic and acidic residues" evidence="5">
    <location>
        <begin position="1148"/>
        <end position="1159"/>
    </location>
</feature>
<dbReference type="SMART" id="SM00320">
    <property type="entry name" value="WD40"/>
    <property type="match status" value="8"/>
</dbReference>
<feature type="repeat" description="WD" evidence="4">
    <location>
        <begin position="193"/>
        <end position="225"/>
    </location>
</feature>
<dbReference type="Gene3D" id="2.130.10.10">
    <property type="entry name" value="YVTN repeat-like/Quinoprotein amine dehydrogenase"/>
    <property type="match status" value="2"/>
</dbReference>
<dbReference type="Pfam" id="PF11816">
    <property type="entry name" value="DUF3337"/>
    <property type="match status" value="1"/>
</dbReference>
<sequence>MAHARRRVSYVILPPDGPVPHLQLPPHGVSRLGCTGPLLRQAGGHGQDKDIPKRARHRHRLGVSSLALDTSTHLTGRSAPEGILYSGGRDGMVISWDLGMPMKKRKLKQDADDLRRGAGRWELMTGWGDDVIAEEAEDADDRPTSDGDVLGEVTAFSNRRRRQSQSSIPYEQQWETDLELCKPGQPSHFRQSAQLHMDWINDIILCNHNQTVVSASSDGTIKAWNPHSSTGSEPSRIGVHSDYVRCLAHCREQNWIASGSFDRTIKLWDLGRSSNPDPLITLNPGVATAPKSSVYAIAADPYGHSIASGSPERVVRLWDPRSGKRTGKLVGHTDNIRAILISEDSRYLLTGSADASVKLWSLTSQKCLHTFTHHTESVWSLFSSHPSLEIFYSGDRSGLVCKVDVEDCSDVAEGECVVLCQDSGEGMSSSEGINSIVAMDDNLLWTATGTSSINRWRVPQRRCIRANALLVDAEHDRHDNSPVATMRRQHRQNSGEESVDTVGPAPAPRNSITSSIQSLSSDNWLPQRDREDETTLCGIPFASLVKLVSASDPFATYSSSTRGRDPEVATLYSAASIMSVPRSSLPIHSVLRVHTSPIQSSRTEDTALPVPTARAEYEEREIAADAEPLHKAPDNVIKGDHGLVRCIILNDRLHALTVDTSGEVAVWDIVRCFCRGKFRREDVAAISHRSSSVAGSSGGEKERSPREVLDSVRERVEGEGVALPWATADTKAGVLVINMDEKCFEAEVYADEVGFAHDRHFNDESKLNIGKWVLRNLFLGFIREEQRMRRHRDRRGSEDSHHSTSPDRHRRSVRPSTTVIASSHMIPAISTTISSTCSSPLLSPTLIPLHPIGQESSIIPASISQSSSLAGNDDATPTPRILMHQRLRSTTIDSSTPTGTSTPKEGDYFSVRKQISSQTSDELSGWAAQRAEPVSQSPSTPGGFIGLFKNLGKSKRPVSDVGPSTTPIHGVVAATTETQTPAADRESSGEPAAEVVKTPLQKLLSGTWTPPSSSEAPPHTLPPNLIILISEAGSPNYNIVYHGTVGSMAHDTHALEEAMPMWLIEYLLLNKVAAPVQVKISFVLLPYPSKDSDTEPLPELINTAQSKLTANRFLRVRKLIIHVQEKLDKISSNYNSGTASTRSSVESAGHHERARSPRPRPEDLYEILCNEILLPLDMSLAAVRYYVWKQSTELTMHYRRKQSM</sequence>
<dbReference type="InterPro" id="IPR015943">
    <property type="entry name" value="WD40/YVTN_repeat-like_dom_sf"/>
</dbReference>
<feature type="compositionally biased region" description="Basic and acidic residues" evidence="5">
    <location>
        <begin position="699"/>
        <end position="709"/>
    </location>
</feature>
<proteinExistence type="inferred from homology"/>
<evidence type="ECO:0000256" key="5">
    <source>
        <dbReference type="SAM" id="MobiDB-lite"/>
    </source>
</evidence>
<organism evidence="6 7">
    <name type="scientific">Armillaria novae-zelandiae</name>
    <dbReference type="NCBI Taxonomy" id="153914"/>
    <lineage>
        <taxon>Eukaryota</taxon>
        <taxon>Fungi</taxon>
        <taxon>Dikarya</taxon>
        <taxon>Basidiomycota</taxon>
        <taxon>Agaricomycotina</taxon>
        <taxon>Agaricomycetes</taxon>
        <taxon>Agaricomycetidae</taxon>
        <taxon>Agaricales</taxon>
        <taxon>Marasmiineae</taxon>
        <taxon>Physalacriaceae</taxon>
        <taxon>Armillaria</taxon>
    </lineage>
</organism>
<dbReference type="PROSITE" id="PS50082">
    <property type="entry name" value="WD_REPEATS_2"/>
    <property type="match status" value="4"/>
</dbReference>
<feature type="region of interest" description="Disordered" evidence="5">
    <location>
        <begin position="1132"/>
        <end position="1159"/>
    </location>
</feature>
<feature type="region of interest" description="Disordered" evidence="5">
    <location>
        <begin position="788"/>
        <end position="817"/>
    </location>
</feature>
<dbReference type="InterPro" id="IPR021772">
    <property type="entry name" value="WDR48/Bun107"/>
</dbReference>
<feature type="compositionally biased region" description="Polar residues" evidence="5">
    <location>
        <begin position="888"/>
        <end position="903"/>
    </location>
</feature>
<dbReference type="InterPro" id="IPR019775">
    <property type="entry name" value="WD40_repeat_CS"/>
</dbReference>
<evidence type="ECO:0008006" key="8">
    <source>
        <dbReference type="Google" id="ProtNLM"/>
    </source>
</evidence>